<dbReference type="Pfam" id="PF13508">
    <property type="entry name" value="Acetyltransf_7"/>
    <property type="match status" value="1"/>
</dbReference>
<dbReference type="InterPro" id="IPR016181">
    <property type="entry name" value="Acyl_CoA_acyltransferase"/>
</dbReference>
<dbReference type="Pfam" id="PF09719">
    <property type="entry name" value="C_GCAxxG_C_C"/>
    <property type="match status" value="1"/>
</dbReference>
<keyword evidence="3" id="KW-1185">Reference proteome</keyword>
<comment type="caution">
    <text evidence="2">The sequence shown here is derived from an EMBL/GenBank/DDBJ whole genome shotgun (WGS) entry which is preliminary data.</text>
</comment>
<evidence type="ECO:0000259" key="1">
    <source>
        <dbReference type="PROSITE" id="PS51186"/>
    </source>
</evidence>
<organism evidence="2 3">
    <name type="scientific">Blautia parvula</name>
    <dbReference type="NCBI Taxonomy" id="2877527"/>
    <lineage>
        <taxon>Bacteria</taxon>
        <taxon>Bacillati</taxon>
        <taxon>Bacillota</taxon>
        <taxon>Clostridia</taxon>
        <taxon>Lachnospirales</taxon>
        <taxon>Lachnospiraceae</taxon>
        <taxon>Blautia</taxon>
    </lineage>
</organism>
<gene>
    <name evidence="2" type="ORF">K340107D12_40310</name>
</gene>
<dbReference type="EMBL" id="BAABZQ010000001">
    <property type="protein sequence ID" value="GAA6501215.1"/>
    <property type="molecule type" value="Genomic_DNA"/>
</dbReference>
<feature type="domain" description="N-acetyltransferase" evidence="1">
    <location>
        <begin position="154"/>
        <end position="309"/>
    </location>
</feature>
<proteinExistence type="predicted"/>
<dbReference type="InterPro" id="IPR000182">
    <property type="entry name" value="GNAT_dom"/>
</dbReference>
<name>A0ABQ0BXH5_9FIRM</name>
<dbReference type="InterPro" id="IPR010181">
    <property type="entry name" value="CGCAxxGCC_motif"/>
</dbReference>
<dbReference type="RefSeq" id="WP_306800701.1">
    <property type="nucleotide sequence ID" value="NZ_BAABZQ010000001.1"/>
</dbReference>
<accession>A0ABQ0BXH5</accession>
<reference evidence="2 3" key="1">
    <citation type="submission" date="2024-04" db="EMBL/GenBank/DDBJ databases">
        <title>Defined microbial consortia suppress multidrug-resistant proinflammatory Enterobacteriaceae via ecological control.</title>
        <authorList>
            <person name="Furuichi M."/>
            <person name="Kawaguchi T."/>
            <person name="Pust M."/>
            <person name="Yasuma K."/>
            <person name="Plichta D."/>
            <person name="Hasegawa N."/>
            <person name="Ohya T."/>
            <person name="Bhattarai S."/>
            <person name="Sasajima S."/>
            <person name="Aoto Y."/>
            <person name="Tuganbaev T."/>
            <person name="Yaginuma M."/>
            <person name="Ueda M."/>
            <person name="Okahashi N."/>
            <person name="Amafuji K."/>
            <person name="Kiridooshi Y."/>
            <person name="Sugita K."/>
            <person name="Strazar M."/>
            <person name="Skelly A."/>
            <person name="Suda W."/>
            <person name="Hattori M."/>
            <person name="Nakamoto N."/>
            <person name="Caballero S."/>
            <person name="Norman J."/>
            <person name="Olle B."/>
            <person name="Tanoue T."/>
            <person name="Arita M."/>
            <person name="Bucci V."/>
            <person name="Atarashi K."/>
            <person name="Xavier R."/>
            <person name="Honda K."/>
        </authorList>
    </citation>
    <scope>NUCLEOTIDE SEQUENCE [LARGE SCALE GENOMIC DNA]</scope>
    <source>
        <strain evidence="3">k34-0107-D12</strain>
    </source>
</reference>
<sequence>MTEAWVREKVHKLYWEDDINCAGTMLRCLSEAFDIKLDRQVLSAAAGMHGAGGYGAQCGLVEGALLFIGIYCGLTRAGCEKAADYCCEYAKAFENKFASLRCHDLRPGGFTEQDPPHLCEKITCEAVLFAYGFVRERMRCQKEEQLYRTDTGEVVLRMAGREEIQALTEIRMAYLWDEHGHLEQEMEDMVRSQLSGYFERHLGRDFHAFVAVDAHGAMTASAFLLVTERPAKPDCISGKNGTVLNVYTKPACRRQGIAGRLIEMLLKKAEDMGMDYVDLKATEEGYGLYKKLGFEDGKSDYFDMRYWIGQGNTDG</sequence>
<dbReference type="PROSITE" id="PS51186">
    <property type="entry name" value="GNAT"/>
    <property type="match status" value="1"/>
</dbReference>
<dbReference type="Gene3D" id="3.40.630.30">
    <property type="match status" value="1"/>
</dbReference>
<evidence type="ECO:0000313" key="2">
    <source>
        <dbReference type="EMBL" id="GAA6501215.1"/>
    </source>
</evidence>
<evidence type="ECO:0000313" key="3">
    <source>
        <dbReference type="Proteomes" id="UP001600941"/>
    </source>
</evidence>
<dbReference type="CDD" id="cd04301">
    <property type="entry name" value="NAT_SF"/>
    <property type="match status" value="1"/>
</dbReference>
<dbReference type="Proteomes" id="UP001600941">
    <property type="component" value="Unassembled WGS sequence"/>
</dbReference>
<dbReference type="SUPFAM" id="SSF55729">
    <property type="entry name" value="Acyl-CoA N-acyltransferases (Nat)"/>
    <property type="match status" value="1"/>
</dbReference>
<protein>
    <recommendedName>
        <fullName evidence="1">N-acetyltransferase domain-containing protein</fullName>
    </recommendedName>
</protein>